<dbReference type="AlphaFoldDB" id="A0AAD6ZEA5"/>
<gene>
    <name evidence="2" type="ORF">DFH08DRAFT_819696</name>
</gene>
<dbReference type="Proteomes" id="UP001218218">
    <property type="component" value="Unassembled WGS sequence"/>
</dbReference>
<accession>A0AAD6ZEA5</accession>
<keyword evidence="3" id="KW-1185">Reference proteome</keyword>
<keyword evidence="1" id="KW-0732">Signal</keyword>
<evidence type="ECO:0000313" key="2">
    <source>
        <dbReference type="EMBL" id="KAJ7318805.1"/>
    </source>
</evidence>
<name>A0AAD6ZEA5_9AGAR</name>
<evidence type="ECO:0000313" key="3">
    <source>
        <dbReference type="Proteomes" id="UP001218218"/>
    </source>
</evidence>
<evidence type="ECO:0000256" key="1">
    <source>
        <dbReference type="SAM" id="SignalP"/>
    </source>
</evidence>
<organism evidence="2 3">
    <name type="scientific">Mycena albidolilacea</name>
    <dbReference type="NCBI Taxonomy" id="1033008"/>
    <lineage>
        <taxon>Eukaryota</taxon>
        <taxon>Fungi</taxon>
        <taxon>Dikarya</taxon>
        <taxon>Basidiomycota</taxon>
        <taxon>Agaricomycotina</taxon>
        <taxon>Agaricomycetes</taxon>
        <taxon>Agaricomycetidae</taxon>
        <taxon>Agaricales</taxon>
        <taxon>Marasmiineae</taxon>
        <taxon>Mycenaceae</taxon>
        <taxon>Mycena</taxon>
    </lineage>
</organism>
<dbReference type="EMBL" id="JARIHO010000056">
    <property type="protein sequence ID" value="KAJ7318805.1"/>
    <property type="molecule type" value="Genomic_DNA"/>
</dbReference>
<comment type="caution">
    <text evidence="2">The sequence shown here is derived from an EMBL/GenBank/DDBJ whole genome shotgun (WGS) entry which is preliminary data.</text>
</comment>
<proteinExistence type="predicted"/>
<sequence>MRFSLLFFLSWTLCFSLLFSSFVDGHLLPRNARIALAELPLPSLPSNLRPQATDFSEFDLEAALPPASNTLSQMPVLPTNCAEYVGGPECPSSMTATAVTYEDCGDAFTVCRCDNANMTLDTAVDRLGRVPVGLRRFVGTVFVLENNATRAYTNLSTGDIHLFGDCAMDTWIHEASHTFDFAFFSDFVPSNTTGWKQAIADDSCVPDSYSLRNRVEDFAQMSVLKIYMLLHSGHLPPGFESACMSHQLDFMGTLPLYNAQNLFGNTCAINDGSFGVRKPPVVLDEGRVFMTVPLDPTPSPTATNSACRLKYGEWTLWGAFLFLIFGL</sequence>
<reference evidence="2" key="1">
    <citation type="submission" date="2023-03" db="EMBL/GenBank/DDBJ databases">
        <title>Massive genome expansion in bonnet fungi (Mycena s.s.) driven by repeated elements and novel gene families across ecological guilds.</title>
        <authorList>
            <consortium name="Lawrence Berkeley National Laboratory"/>
            <person name="Harder C.B."/>
            <person name="Miyauchi S."/>
            <person name="Viragh M."/>
            <person name="Kuo A."/>
            <person name="Thoen E."/>
            <person name="Andreopoulos B."/>
            <person name="Lu D."/>
            <person name="Skrede I."/>
            <person name="Drula E."/>
            <person name="Henrissat B."/>
            <person name="Morin E."/>
            <person name="Kohler A."/>
            <person name="Barry K."/>
            <person name="LaButti K."/>
            <person name="Morin E."/>
            <person name="Salamov A."/>
            <person name="Lipzen A."/>
            <person name="Mereny Z."/>
            <person name="Hegedus B."/>
            <person name="Baldrian P."/>
            <person name="Stursova M."/>
            <person name="Weitz H."/>
            <person name="Taylor A."/>
            <person name="Grigoriev I.V."/>
            <person name="Nagy L.G."/>
            <person name="Martin F."/>
            <person name="Kauserud H."/>
        </authorList>
    </citation>
    <scope>NUCLEOTIDE SEQUENCE</scope>
    <source>
        <strain evidence="2">CBHHK002</strain>
    </source>
</reference>
<protein>
    <submittedName>
        <fullName evidence="2">Uncharacterized protein</fullName>
    </submittedName>
</protein>
<feature type="chain" id="PRO_5042131198" evidence="1">
    <location>
        <begin position="26"/>
        <end position="327"/>
    </location>
</feature>
<feature type="signal peptide" evidence="1">
    <location>
        <begin position="1"/>
        <end position="25"/>
    </location>
</feature>